<feature type="region of interest" description="Disordered" evidence="1">
    <location>
        <begin position="1"/>
        <end position="20"/>
    </location>
</feature>
<protein>
    <submittedName>
        <fullName evidence="3">WAP four-disulfide core domain protein 1</fullName>
    </submittedName>
</protein>
<sequence length="304" mass="34023">MNHTSPSLEKGNVRQLSEHHKTFRVMDNSKEWERNRGVLRRQREGFLVVMTFHSSGKWGLTKSTLLLCSLLVLLTVCPQGSFCKGGGGAGGGVTSDEREDSSSAGVGDSVEEDTEMEMSDYLDDEVRFVTEDDLYEEERSHYSDFHQGAKMGSVSRFQYERCPPLPDPSSVASSATLCAAKRCQRDDECYNGYICCYNGCVYACLPKVNPPVAFDWVEETDLKFVSHDHGPPLTDPTLRRVNPKTLVNAEISPETISLAGGCFINTKQYDDLLMFRKFDHVRACSCTKGEVFCEINHQPMDIRG</sequence>
<evidence type="ECO:0000313" key="3">
    <source>
        <dbReference type="EMBL" id="OXA57008.1"/>
    </source>
</evidence>
<name>A0A226EIG3_FOLCA</name>
<dbReference type="InterPro" id="IPR008197">
    <property type="entry name" value="WAP_dom"/>
</dbReference>
<dbReference type="GO" id="GO:0001558">
    <property type="term" value="P:regulation of cell growth"/>
    <property type="evidence" value="ECO:0007669"/>
    <property type="project" value="TreeGrafter"/>
</dbReference>
<organism evidence="3 4">
    <name type="scientific">Folsomia candida</name>
    <name type="common">Springtail</name>
    <dbReference type="NCBI Taxonomy" id="158441"/>
    <lineage>
        <taxon>Eukaryota</taxon>
        <taxon>Metazoa</taxon>
        <taxon>Ecdysozoa</taxon>
        <taxon>Arthropoda</taxon>
        <taxon>Hexapoda</taxon>
        <taxon>Collembola</taxon>
        <taxon>Entomobryomorpha</taxon>
        <taxon>Isotomoidea</taxon>
        <taxon>Isotomidae</taxon>
        <taxon>Proisotominae</taxon>
        <taxon>Folsomia</taxon>
    </lineage>
</organism>
<evidence type="ECO:0000313" key="4">
    <source>
        <dbReference type="Proteomes" id="UP000198287"/>
    </source>
</evidence>
<dbReference type="EMBL" id="LNIX01000003">
    <property type="protein sequence ID" value="OXA57008.1"/>
    <property type="molecule type" value="Genomic_DNA"/>
</dbReference>
<keyword evidence="4" id="KW-1185">Reference proteome</keyword>
<dbReference type="Pfam" id="PF00095">
    <property type="entry name" value="WAP"/>
    <property type="match status" value="1"/>
</dbReference>
<dbReference type="GO" id="GO:0030414">
    <property type="term" value="F:peptidase inhibitor activity"/>
    <property type="evidence" value="ECO:0007669"/>
    <property type="project" value="InterPro"/>
</dbReference>
<dbReference type="InterPro" id="IPR036645">
    <property type="entry name" value="Elafin-like_sf"/>
</dbReference>
<dbReference type="AlphaFoldDB" id="A0A226EIG3"/>
<dbReference type="InterPro" id="IPR042357">
    <property type="entry name" value="WFDC1"/>
</dbReference>
<dbReference type="PANTHER" id="PTHR14308">
    <property type="entry name" value="WAP FOUR-DISULFIDE CORE DOMAIN PROTEIN 1"/>
    <property type="match status" value="1"/>
</dbReference>
<dbReference type="PROSITE" id="PS51390">
    <property type="entry name" value="WAP"/>
    <property type="match status" value="1"/>
</dbReference>
<dbReference type="PANTHER" id="PTHR14308:SF0">
    <property type="entry name" value="WAP FOUR-DISULFIDE CORE DOMAIN PROTEIN 1"/>
    <property type="match status" value="1"/>
</dbReference>
<evidence type="ECO:0000256" key="1">
    <source>
        <dbReference type="SAM" id="MobiDB-lite"/>
    </source>
</evidence>
<dbReference type="SUPFAM" id="SSF57256">
    <property type="entry name" value="Elafin-like"/>
    <property type="match status" value="1"/>
</dbReference>
<gene>
    <name evidence="3" type="ORF">Fcan01_07683</name>
</gene>
<dbReference type="GO" id="GO:0005615">
    <property type="term" value="C:extracellular space"/>
    <property type="evidence" value="ECO:0007669"/>
    <property type="project" value="TreeGrafter"/>
</dbReference>
<dbReference type="Gene3D" id="4.10.75.10">
    <property type="entry name" value="Elafin-like"/>
    <property type="match status" value="1"/>
</dbReference>
<comment type="caution">
    <text evidence="3">The sequence shown here is derived from an EMBL/GenBank/DDBJ whole genome shotgun (WGS) entry which is preliminary data.</text>
</comment>
<accession>A0A226EIG3</accession>
<evidence type="ECO:0000259" key="2">
    <source>
        <dbReference type="PROSITE" id="PS51390"/>
    </source>
</evidence>
<feature type="region of interest" description="Disordered" evidence="1">
    <location>
        <begin position="87"/>
        <end position="114"/>
    </location>
</feature>
<feature type="domain" description="WAP" evidence="2">
    <location>
        <begin position="155"/>
        <end position="208"/>
    </location>
</feature>
<proteinExistence type="predicted"/>
<reference evidence="3 4" key="1">
    <citation type="submission" date="2015-12" db="EMBL/GenBank/DDBJ databases">
        <title>The genome of Folsomia candida.</title>
        <authorList>
            <person name="Faddeeva A."/>
            <person name="Derks M.F."/>
            <person name="Anvar Y."/>
            <person name="Smit S."/>
            <person name="Van Straalen N."/>
            <person name="Roelofs D."/>
        </authorList>
    </citation>
    <scope>NUCLEOTIDE SEQUENCE [LARGE SCALE GENOMIC DNA]</scope>
    <source>
        <strain evidence="3 4">VU population</strain>
        <tissue evidence="3">Whole body</tissue>
    </source>
</reference>
<dbReference type="OrthoDB" id="8188833at2759"/>
<dbReference type="Proteomes" id="UP000198287">
    <property type="component" value="Unassembled WGS sequence"/>
</dbReference>